<dbReference type="Pfam" id="PF08808">
    <property type="entry name" value="RES"/>
    <property type="match status" value="1"/>
</dbReference>
<evidence type="ECO:0000313" key="2">
    <source>
        <dbReference type="EMBL" id="MBL0406244.1"/>
    </source>
</evidence>
<comment type="caution">
    <text evidence="2">The sequence shown here is derived from an EMBL/GenBank/DDBJ whole genome shotgun (WGS) entry which is preliminary data.</text>
</comment>
<proteinExistence type="predicted"/>
<gene>
    <name evidence="2" type="ORF">JKG68_19985</name>
</gene>
<name>A0A937CZ53_9HYPH</name>
<accession>A0A937CZ53</accession>
<dbReference type="Proteomes" id="UP000605848">
    <property type="component" value="Unassembled WGS sequence"/>
</dbReference>
<protein>
    <submittedName>
        <fullName evidence="2">RES domain-containing protein</fullName>
    </submittedName>
</protein>
<evidence type="ECO:0000313" key="3">
    <source>
        <dbReference type="Proteomes" id="UP000605848"/>
    </source>
</evidence>
<keyword evidence="3" id="KW-1185">Reference proteome</keyword>
<dbReference type="AlphaFoldDB" id="A0A937CZ53"/>
<dbReference type="InterPro" id="IPR014914">
    <property type="entry name" value="RES_dom"/>
</dbReference>
<feature type="domain" description="RES" evidence="1">
    <location>
        <begin position="19"/>
        <end position="155"/>
    </location>
</feature>
<reference evidence="2" key="1">
    <citation type="submission" date="2021-01" db="EMBL/GenBank/DDBJ databases">
        <title>Microvirga sp.</title>
        <authorList>
            <person name="Kim M.K."/>
        </authorList>
    </citation>
    <scope>NUCLEOTIDE SEQUENCE</scope>
    <source>
        <strain evidence="2">5420S-16</strain>
    </source>
</reference>
<sequence length="172" mass="19100">MRFQGVCYRAHDPRWSFTPTSGAGAAIHGGRFNPKGVEALYLALTLEGAFLEINQGFLLKFTPCTLCSYDVDCDDLADLRTPEGRYLHTVDFADTACAWFGLAAAGIIPPSWQMARRLMDEGFAGALVPSFAVGARADWANLVLWDWGDTLPHRVTVYDPNHQLPHNQRSWV</sequence>
<evidence type="ECO:0000259" key="1">
    <source>
        <dbReference type="SMART" id="SM00953"/>
    </source>
</evidence>
<organism evidence="2 3">
    <name type="scientific">Microvirga aerilata</name>
    <dbReference type="NCBI Taxonomy" id="670292"/>
    <lineage>
        <taxon>Bacteria</taxon>
        <taxon>Pseudomonadati</taxon>
        <taxon>Pseudomonadota</taxon>
        <taxon>Alphaproteobacteria</taxon>
        <taxon>Hyphomicrobiales</taxon>
        <taxon>Methylobacteriaceae</taxon>
        <taxon>Microvirga</taxon>
    </lineage>
</organism>
<dbReference type="SMART" id="SM00953">
    <property type="entry name" value="RES"/>
    <property type="match status" value="1"/>
</dbReference>
<dbReference type="EMBL" id="JAEQMY010000037">
    <property type="protein sequence ID" value="MBL0406244.1"/>
    <property type="molecule type" value="Genomic_DNA"/>
</dbReference>
<dbReference type="RefSeq" id="WP_202063041.1">
    <property type="nucleotide sequence ID" value="NZ_JAEQMY010000037.1"/>
</dbReference>